<dbReference type="AlphaFoldDB" id="A0A261RQZ1"/>
<evidence type="ECO:0000313" key="1">
    <source>
        <dbReference type="EMBL" id="OZI26703.1"/>
    </source>
</evidence>
<comment type="caution">
    <text evidence="1">The sequence shown here is derived from an EMBL/GenBank/DDBJ whole genome shotgun (WGS) entry which is preliminary data.</text>
</comment>
<protein>
    <submittedName>
        <fullName evidence="1">Uncharacterized protein</fullName>
    </submittedName>
</protein>
<dbReference type="RefSeq" id="WP_094845796.1">
    <property type="nucleotide sequence ID" value="NZ_NEVJ01000001.1"/>
</dbReference>
<organism evidence="1 2">
    <name type="scientific">Bordetella genomosp. 9</name>
    <dbReference type="NCBI Taxonomy" id="1416803"/>
    <lineage>
        <taxon>Bacteria</taxon>
        <taxon>Pseudomonadati</taxon>
        <taxon>Pseudomonadota</taxon>
        <taxon>Betaproteobacteria</taxon>
        <taxon>Burkholderiales</taxon>
        <taxon>Alcaligenaceae</taxon>
        <taxon>Bordetella</taxon>
    </lineage>
</organism>
<accession>A0A261RQZ1</accession>
<dbReference type="OrthoDB" id="8663464at2"/>
<proteinExistence type="predicted"/>
<reference evidence="1" key="1">
    <citation type="submission" date="2017-05" db="EMBL/GenBank/DDBJ databases">
        <title>Complete and WGS of Bordetella genogroups.</title>
        <authorList>
            <person name="Spilker T."/>
            <person name="Lipuma J."/>
        </authorList>
    </citation>
    <scope>NUCLEOTIDE SEQUENCE</scope>
    <source>
        <strain evidence="1">AU21707</strain>
    </source>
</reference>
<sequence length="173" mass="19789">MTWRHRWELGDPAKVYERIEAGKRNKERRELKADPFGAIWRKGVMVMDRDDSERIEELLMTWYEWARAYRPALGAPKVSPYGRGADSSDVYADGDEIDSRLRAADAEAVDACLNELTWQARAAVGLSMAEKASDARVLRNPSMTLEEAHQHYQQAKLDLVPLLRRRGMLQMAA</sequence>
<keyword evidence="2" id="KW-1185">Reference proteome</keyword>
<gene>
    <name evidence="1" type="ORF">CAL26_05110</name>
</gene>
<evidence type="ECO:0000313" key="2">
    <source>
        <dbReference type="Proteomes" id="UP000216857"/>
    </source>
</evidence>
<dbReference type="Proteomes" id="UP000216857">
    <property type="component" value="Unassembled WGS sequence"/>
</dbReference>
<name>A0A261RQZ1_9BORD</name>
<dbReference type="EMBL" id="NEVJ01000001">
    <property type="protein sequence ID" value="OZI26703.1"/>
    <property type="molecule type" value="Genomic_DNA"/>
</dbReference>